<evidence type="ECO:0000313" key="1">
    <source>
        <dbReference type="EMBL" id="TFK05218.1"/>
    </source>
</evidence>
<dbReference type="Proteomes" id="UP000297703">
    <property type="component" value="Unassembled WGS sequence"/>
</dbReference>
<proteinExistence type="predicted"/>
<dbReference type="OrthoDB" id="8879391at2759"/>
<protein>
    <submittedName>
        <fullName evidence="1">Potassium voltage-gated channel subfamily KQT member 2</fullName>
    </submittedName>
</protein>
<dbReference type="InterPro" id="IPR003947">
    <property type="entry name" value="K_chnl_volt-dep_KCNQ2"/>
</dbReference>
<comment type="caution">
    <text evidence="1">The sequence shown here is derived from an EMBL/GenBank/DDBJ whole genome shotgun (WGS) entry which is preliminary data.</text>
</comment>
<reference evidence="1 2" key="1">
    <citation type="submission" date="2019-04" db="EMBL/GenBank/DDBJ databases">
        <title>Draft genome of the big-headed turtle Platysternon megacephalum.</title>
        <authorList>
            <person name="Gong S."/>
        </authorList>
    </citation>
    <scope>NUCLEOTIDE SEQUENCE [LARGE SCALE GENOMIC DNA]</scope>
    <source>
        <strain evidence="1">DO16091913</strain>
        <tissue evidence="1">Muscle</tissue>
    </source>
</reference>
<keyword evidence="2" id="KW-1185">Reference proteome</keyword>
<dbReference type="EMBL" id="QXTE01000119">
    <property type="protein sequence ID" value="TFK05218.1"/>
    <property type="molecule type" value="Genomic_DNA"/>
</dbReference>
<dbReference type="AlphaFoldDB" id="A0A4D9EBJ7"/>
<reference evidence="1 2" key="2">
    <citation type="submission" date="2019-04" db="EMBL/GenBank/DDBJ databases">
        <title>The genome sequence of big-headed turtle.</title>
        <authorList>
            <person name="Gong S."/>
        </authorList>
    </citation>
    <scope>NUCLEOTIDE SEQUENCE [LARGE SCALE GENOMIC DNA]</scope>
    <source>
        <strain evidence="1">DO16091913</strain>
        <tissue evidence="1">Muscle</tissue>
    </source>
</reference>
<dbReference type="GO" id="GO:0016020">
    <property type="term" value="C:membrane"/>
    <property type="evidence" value="ECO:0007669"/>
    <property type="project" value="InterPro"/>
</dbReference>
<dbReference type="STRING" id="55544.A0A4D9EBJ7"/>
<gene>
    <name evidence="1" type="ORF">DR999_PMT12229</name>
</gene>
<organism evidence="1 2">
    <name type="scientific">Platysternon megacephalum</name>
    <name type="common">big-headed turtle</name>
    <dbReference type="NCBI Taxonomy" id="55544"/>
    <lineage>
        <taxon>Eukaryota</taxon>
        <taxon>Metazoa</taxon>
        <taxon>Chordata</taxon>
        <taxon>Craniata</taxon>
        <taxon>Vertebrata</taxon>
        <taxon>Euteleostomi</taxon>
        <taxon>Archelosauria</taxon>
        <taxon>Testudinata</taxon>
        <taxon>Testudines</taxon>
        <taxon>Cryptodira</taxon>
        <taxon>Durocryptodira</taxon>
        <taxon>Testudinoidea</taxon>
        <taxon>Platysternidae</taxon>
        <taxon>Platysternon</taxon>
    </lineage>
</organism>
<sequence>MVQKSRNGGVYPGATGEKKLKVGFVGLDPGAPDSNRDGALLIAGSESTKRGSILSKPRSGISGTGKPPKRNAFYRKLQNFLYNVLERPRGWAFIYHAYV</sequence>
<evidence type="ECO:0000313" key="2">
    <source>
        <dbReference type="Proteomes" id="UP000297703"/>
    </source>
</evidence>
<accession>A0A4D9EBJ7</accession>
<name>A0A4D9EBJ7_9SAUR</name>
<dbReference type="GO" id="GO:0005249">
    <property type="term" value="F:voltage-gated potassium channel activity"/>
    <property type="evidence" value="ECO:0007669"/>
    <property type="project" value="InterPro"/>
</dbReference>
<dbReference type="PRINTS" id="PR01461">
    <property type="entry name" value="KCNQ2CHANNEL"/>
</dbReference>